<dbReference type="GO" id="GO:0005509">
    <property type="term" value="F:calcium ion binding"/>
    <property type="evidence" value="ECO:0007669"/>
    <property type="project" value="InterPro"/>
</dbReference>
<sequence length="262" mass="28484">MTRAVGARAPVRVVASGRRTAPSTRRVAIGVGASAALALGANFLGVTSRTLTAFAPEFARAKRLDALFPVDGFARCYAPRAGYEFVVPMDWLVDQTVTLRNARRGVESLDPPELRKGRAREVSEPDAAYGPRGTSGEENVSVIRSSVPRGFDLSVFGDANRQAEWLLANVLAKPGSGKTGELLSASQRKGSNGTVYYTFEYTIRKGDGAAPDGWFRHNIGVFAVRGDQLYTFVAQIPEERWPKMKETFFAMAESFRVFVPSG</sequence>
<dbReference type="STRING" id="436017.A4RSF7"/>
<dbReference type="NCBIfam" id="NF040946">
    <property type="entry name" value="PSII_PsbP"/>
    <property type="match status" value="1"/>
</dbReference>
<dbReference type="PANTHER" id="PTHR31407">
    <property type="match status" value="1"/>
</dbReference>
<evidence type="ECO:0000259" key="2">
    <source>
        <dbReference type="Pfam" id="PF01789"/>
    </source>
</evidence>
<dbReference type="GO" id="GO:0019898">
    <property type="term" value="C:extrinsic component of membrane"/>
    <property type="evidence" value="ECO:0007669"/>
    <property type="project" value="InterPro"/>
</dbReference>
<reference evidence="3 4" key="1">
    <citation type="journal article" date="2007" name="Proc. Natl. Acad. Sci. U.S.A.">
        <title>The tiny eukaryote Ostreococcus provides genomic insights into the paradox of plankton speciation.</title>
        <authorList>
            <person name="Palenik B."/>
            <person name="Grimwood J."/>
            <person name="Aerts A."/>
            <person name="Rouze P."/>
            <person name="Salamov A."/>
            <person name="Putnam N."/>
            <person name="Dupont C."/>
            <person name="Jorgensen R."/>
            <person name="Derelle E."/>
            <person name="Rombauts S."/>
            <person name="Zhou K."/>
            <person name="Otillar R."/>
            <person name="Merchant S.S."/>
            <person name="Podell S."/>
            <person name="Gaasterland T."/>
            <person name="Napoli C."/>
            <person name="Gendler K."/>
            <person name="Manuell A."/>
            <person name="Tai V."/>
            <person name="Vallon O."/>
            <person name="Piganeau G."/>
            <person name="Jancek S."/>
            <person name="Heijde M."/>
            <person name="Jabbari K."/>
            <person name="Bowler C."/>
            <person name="Lohr M."/>
            <person name="Robbens S."/>
            <person name="Werner G."/>
            <person name="Dubchak I."/>
            <person name="Pazour G.J."/>
            <person name="Ren Q."/>
            <person name="Paulsen I."/>
            <person name="Delwiche C."/>
            <person name="Schmutz J."/>
            <person name="Rokhsar D."/>
            <person name="Van de Peer Y."/>
            <person name="Moreau H."/>
            <person name="Grigoriev I.V."/>
        </authorList>
    </citation>
    <scope>NUCLEOTIDE SEQUENCE [LARGE SCALE GENOMIC DNA]</scope>
    <source>
        <strain evidence="3 4">CCE9901</strain>
    </source>
</reference>
<feature type="compositionally biased region" description="Basic and acidic residues" evidence="1">
    <location>
        <begin position="114"/>
        <end position="123"/>
    </location>
</feature>
<dbReference type="Pfam" id="PF01789">
    <property type="entry name" value="PsbP"/>
    <property type="match status" value="1"/>
</dbReference>
<feature type="region of interest" description="Disordered" evidence="1">
    <location>
        <begin position="114"/>
        <end position="138"/>
    </location>
</feature>
<dbReference type="AlphaFoldDB" id="A4RSF7"/>
<dbReference type="InterPro" id="IPR002683">
    <property type="entry name" value="PsbP_C"/>
</dbReference>
<feature type="domain" description="PsbP C-terminal" evidence="2">
    <location>
        <begin position="78"/>
        <end position="257"/>
    </location>
</feature>
<evidence type="ECO:0000313" key="4">
    <source>
        <dbReference type="Proteomes" id="UP000001568"/>
    </source>
</evidence>
<evidence type="ECO:0000313" key="3">
    <source>
        <dbReference type="EMBL" id="ABO94546.1"/>
    </source>
</evidence>
<accession>A4RSF7</accession>
<dbReference type="HOGENOM" id="CLU_075416_0_0_1"/>
<dbReference type="GO" id="GO:0009543">
    <property type="term" value="C:chloroplast thylakoid lumen"/>
    <property type="evidence" value="ECO:0007669"/>
    <property type="project" value="EnsemblPlants"/>
</dbReference>
<name>A4RSF7_OSTLU</name>
<protein>
    <submittedName>
        <fullName evidence="3">Lumenal PsbP-like protein</fullName>
    </submittedName>
</protein>
<dbReference type="Gene3D" id="3.40.1000.10">
    <property type="entry name" value="Mog1/PsbP, alpha/beta/alpha sandwich"/>
    <property type="match status" value="1"/>
</dbReference>
<dbReference type="Gramene" id="ABO94546">
    <property type="protein sequence ID" value="ABO94546"/>
    <property type="gene ID" value="OSTLU_44991"/>
</dbReference>
<gene>
    <name evidence="3" type="primary">PSBP5</name>
    <name evidence="3" type="ORF">OSTLU_44991</name>
</gene>
<organism evidence="3 4">
    <name type="scientific">Ostreococcus lucimarinus (strain CCE9901)</name>
    <dbReference type="NCBI Taxonomy" id="436017"/>
    <lineage>
        <taxon>Eukaryota</taxon>
        <taxon>Viridiplantae</taxon>
        <taxon>Chlorophyta</taxon>
        <taxon>Mamiellophyceae</taxon>
        <taxon>Mamiellales</taxon>
        <taxon>Bathycoccaceae</taxon>
        <taxon>Ostreococcus</taxon>
    </lineage>
</organism>
<proteinExistence type="predicted"/>
<dbReference type="OrthoDB" id="414405at2759"/>
<dbReference type="GeneID" id="5000362"/>
<dbReference type="OMA" id="VLYPIQG"/>
<dbReference type="PANTHER" id="PTHR31407:SF16">
    <property type="entry name" value="PSBP DOMAIN-CONTAINING PROTEIN 7, CHLOROPLASTIC"/>
    <property type="match status" value="1"/>
</dbReference>
<dbReference type="Proteomes" id="UP000001568">
    <property type="component" value="Chromosome 2"/>
</dbReference>
<dbReference type="GO" id="GO:0015979">
    <property type="term" value="P:photosynthesis"/>
    <property type="evidence" value="ECO:0007669"/>
    <property type="project" value="InterPro"/>
</dbReference>
<dbReference type="eggNOG" id="ENOG502QS0I">
    <property type="taxonomic scope" value="Eukaryota"/>
</dbReference>
<dbReference type="SUPFAM" id="SSF55724">
    <property type="entry name" value="Mog1p/PsbP-like"/>
    <property type="match status" value="1"/>
</dbReference>
<dbReference type="GO" id="GO:0009654">
    <property type="term" value="C:photosystem II oxygen evolving complex"/>
    <property type="evidence" value="ECO:0007669"/>
    <property type="project" value="InterPro"/>
</dbReference>
<dbReference type="KEGG" id="olu:OSTLU_44991"/>
<dbReference type="EMBL" id="CP000582">
    <property type="protein sequence ID" value="ABO94546.1"/>
    <property type="molecule type" value="Genomic_DNA"/>
</dbReference>
<dbReference type="RefSeq" id="XP_001416253.1">
    <property type="nucleotide sequence ID" value="XM_001416216.1"/>
</dbReference>
<dbReference type="InterPro" id="IPR016123">
    <property type="entry name" value="Mog1/PsbP_a/b/a-sand"/>
</dbReference>
<keyword evidence="4" id="KW-1185">Reference proteome</keyword>
<evidence type="ECO:0000256" key="1">
    <source>
        <dbReference type="SAM" id="MobiDB-lite"/>
    </source>
</evidence>